<feature type="compositionally biased region" description="Low complexity" evidence="1">
    <location>
        <begin position="1605"/>
        <end position="1620"/>
    </location>
</feature>
<dbReference type="Proteomes" id="UP001281761">
    <property type="component" value="Unassembled WGS sequence"/>
</dbReference>
<feature type="compositionally biased region" description="Polar residues" evidence="1">
    <location>
        <begin position="482"/>
        <end position="503"/>
    </location>
</feature>
<reference evidence="2 3" key="1">
    <citation type="journal article" date="2022" name="bioRxiv">
        <title>Genomics of Preaxostyla Flagellates Illuminates Evolutionary Transitions and the Path Towards Mitochondrial Loss.</title>
        <authorList>
            <person name="Novak L.V.F."/>
            <person name="Treitli S.C."/>
            <person name="Pyrih J."/>
            <person name="Halakuc P."/>
            <person name="Pipaliya S.V."/>
            <person name="Vacek V."/>
            <person name="Brzon O."/>
            <person name="Soukal P."/>
            <person name="Eme L."/>
            <person name="Dacks J.B."/>
            <person name="Karnkowska A."/>
            <person name="Elias M."/>
            <person name="Hampl V."/>
        </authorList>
    </citation>
    <scope>NUCLEOTIDE SEQUENCE [LARGE SCALE GENOMIC DNA]</scope>
    <source>
        <strain evidence="2">NAU3</strain>
        <tissue evidence="2">Gut</tissue>
    </source>
</reference>
<dbReference type="EMBL" id="JARBJD010000078">
    <property type="protein sequence ID" value="KAK2954468.1"/>
    <property type="molecule type" value="Genomic_DNA"/>
</dbReference>
<proteinExistence type="predicted"/>
<feature type="region of interest" description="Disordered" evidence="1">
    <location>
        <begin position="1576"/>
        <end position="1625"/>
    </location>
</feature>
<feature type="region of interest" description="Disordered" evidence="1">
    <location>
        <begin position="1"/>
        <end position="25"/>
    </location>
</feature>
<feature type="region of interest" description="Disordered" evidence="1">
    <location>
        <begin position="1706"/>
        <end position="1739"/>
    </location>
</feature>
<organism evidence="2 3">
    <name type="scientific">Blattamonas nauphoetae</name>
    <dbReference type="NCBI Taxonomy" id="2049346"/>
    <lineage>
        <taxon>Eukaryota</taxon>
        <taxon>Metamonada</taxon>
        <taxon>Preaxostyla</taxon>
        <taxon>Oxymonadida</taxon>
        <taxon>Blattamonas</taxon>
    </lineage>
</organism>
<protein>
    <submittedName>
        <fullName evidence="2">Uncharacterized protein</fullName>
    </submittedName>
</protein>
<feature type="compositionally biased region" description="Acidic residues" evidence="1">
    <location>
        <begin position="959"/>
        <end position="978"/>
    </location>
</feature>
<evidence type="ECO:0000313" key="2">
    <source>
        <dbReference type="EMBL" id="KAK2954468.1"/>
    </source>
</evidence>
<feature type="region of interest" description="Disordered" evidence="1">
    <location>
        <begin position="881"/>
        <end position="900"/>
    </location>
</feature>
<evidence type="ECO:0000256" key="1">
    <source>
        <dbReference type="SAM" id="MobiDB-lite"/>
    </source>
</evidence>
<feature type="region of interest" description="Disordered" evidence="1">
    <location>
        <begin position="482"/>
        <end position="607"/>
    </location>
</feature>
<feature type="compositionally biased region" description="Low complexity" evidence="1">
    <location>
        <begin position="529"/>
        <end position="540"/>
    </location>
</feature>
<dbReference type="Gene3D" id="1.25.10.10">
    <property type="entry name" value="Leucine-rich Repeat Variant"/>
    <property type="match status" value="2"/>
</dbReference>
<feature type="compositionally biased region" description="Pro residues" evidence="1">
    <location>
        <begin position="568"/>
        <end position="586"/>
    </location>
</feature>
<accession>A0ABQ9XS54</accession>
<comment type="caution">
    <text evidence="2">The sequence shown here is derived from an EMBL/GenBank/DDBJ whole genome shotgun (WGS) entry which is preliminary data.</text>
</comment>
<evidence type="ECO:0000313" key="3">
    <source>
        <dbReference type="Proteomes" id="UP001281761"/>
    </source>
</evidence>
<feature type="region of interest" description="Disordered" evidence="1">
    <location>
        <begin position="954"/>
        <end position="1020"/>
    </location>
</feature>
<dbReference type="InterPro" id="IPR011989">
    <property type="entry name" value="ARM-like"/>
</dbReference>
<keyword evidence="3" id="KW-1185">Reference proteome</keyword>
<dbReference type="SUPFAM" id="SSF48371">
    <property type="entry name" value="ARM repeat"/>
    <property type="match status" value="3"/>
</dbReference>
<dbReference type="InterPro" id="IPR016024">
    <property type="entry name" value="ARM-type_fold"/>
</dbReference>
<feature type="compositionally biased region" description="Polar residues" evidence="1">
    <location>
        <begin position="8"/>
        <end position="17"/>
    </location>
</feature>
<gene>
    <name evidence="2" type="ORF">BLNAU_10636</name>
</gene>
<name>A0ABQ9XS54_9EUKA</name>
<sequence>MYEDDQADAQNQLTGQRNRIPDDVRSNPGQVSLFLKKYATASPPIVLDALDSINRLLDTEAAQEEMLQYGIIHGLTRVLREYLEKDERIVISTLRIIAQYMNNDSAAKTFLSLNGAELLILTITVFMNSNSTILILVFSAIDNICHTKELAATAVKQELINAVMIPFDFFFGKDEDLIRRMMLALASLASSDEGKEIAHLNGCTHVVLTVLSLYSGNNSRVCVAACKLLREMVESPHVCEFVVGSGVVPTLIETFAKTLNEPLDERLTQAILSVLVLVSSHQPQSLLENETITQLTEGLCILQNNSTIIHSIFVIFTQLVSQGPENTVDQFLSLSILPPVVAAFRLHCANNQSITRIGTGLLALLAQNDHGSLECVEEGVVELLVSIVRNNSDQPEILINSTCVLSFMIRPTDPQHRSLFLQKAESSDLIPVLLKLCCQLSSEQIESFYWFLRHTITVISHILANPTPTLLAQCLSTPLTDPLENTTQTTSPDTQVASPSSQKSKQDQYEEDSTDATQNQEKVDENEASQSDTQSPSQSSQRDEQNQLETTGTSEEHVSSESIQTRKPTPPSTPPSTLPPDPPHTQPQPASTESSPTTKAPDAVESETPNPLLLAMLTLHEISCESDDQGLMSDCLTMLSNLFIQLQKREKTEGEGKDDVEVISDRVVDIASQCLQWMRVQLSKAQQQTNSLQEERSVDEESERSLPHAITTTHLINSFAPFFGNAALCLDNLNKLRASPSPSLLAIAVFCGGLTVLFDCIHLLSEGDEDESSSEGHRERQVLMRVWLAVVNVFHLSLHSGSEGRHAAAAEIDAGVLEMLQTSFSKESMRNVQHDAVLDETDRQRGSEEQIAVRKDRKMAQVLIRVTELLQLIVSTSDAAGEADTSLATTPEPKSNRVRSEDVCQLGASVCLLMQSVWGSLDLSVPNEWRVLGESIKTLRMLVELARDSEWIILVPNDTPDEESDDEQREEKDEEEKEEDKKEGEEEETAEGAPTEDTTRTENNSHVVDHVSPIRHADTLHARPRRLPNINNAGLALVEIVSAAVRLNNWAVAQDAGSVIVTLLNSAVMANTIELGQALESDEEQMVSHISQSLKLTEKRCRELRFTEPGVEKETDEDSTAELAECLQVELTLHALLAELNTIDLTTVLSKTQVLSALLSSVTQYPPVSLLSSALSLLYLAASSPVGAAKLRQLNGVVILASVLQTLLTHTAQSSSALSTSPQKEQEPESLRDEVEMCCGVLALLSVNEKTRKVFAVEGVIDVALRLIKLEAKQLTSAVNTKKGKTPQDDPSNVLFFVLSLLCNISTVPEIVPMILRNRSRTTLLLSELVQQTTQAVLQIKLCRVLINCLDPQVDEEEGEEKADTPQKKSECLDDYTLFVLVPALLEIVRGITAAKKGKGEKEGEADAEENELLQMLLHLLSVSVVLSPLTTPSDKKNKKKSKAAETNEQKVRLAVSLLDERDGWDVLNAAIQLGVERGDATVVGYGLAITTAMASLKSLSKSSCLTTLVASFKSASAHAQLSASPGIILAFLDTLTLLSLHVSLLPHLARSGAVEEAAAALKRALKTISRKKLVLRPASPRSPRSPRGRNGQGDDNTTKQDAFADAPSPLTSPSTDPSLAQPTSDTASDNALLVILHASMLLVSASFACVPFRQRVSQAGLETTVRDGQKWLRDDTNTLEVQALAMLKRLQRVVELDNKADTLKTQMKDAQKATPATKQRPSTAVHKTAAKKPIGQRA</sequence>